<feature type="domain" description="Transposase IS204/IS1001/IS1096/IS1165 DDE" evidence="1">
    <location>
        <begin position="126"/>
        <end position="215"/>
    </location>
</feature>
<dbReference type="InterPro" id="IPR002560">
    <property type="entry name" value="Transposase_DDE"/>
</dbReference>
<dbReference type="EMBL" id="JAUKPO010000043">
    <property type="protein sequence ID" value="MDO1451136.1"/>
    <property type="molecule type" value="Genomic_DNA"/>
</dbReference>
<name>A0ABT8RHE3_9BACT</name>
<feature type="domain" description="Transposase IS204/IS1001/IS1096/IS1165 zinc-finger" evidence="2">
    <location>
        <begin position="8"/>
        <end position="52"/>
    </location>
</feature>
<dbReference type="PANTHER" id="PTHR33498">
    <property type="entry name" value="TRANSPOSASE FOR INSERTION SEQUENCE ELEMENT IS1557"/>
    <property type="match status" value="1"/>
</dbReference>
<feature type="domain" description="Transposase IS204/IS1001/IS1096/IS1165 DDE" evidence="1">
    <location>
        <begin position="385"/>
        <end position="501"/>
    </location>
</feature>
<proteinExistence type="predicted"/>
<gene>
    <name evidence="3" type="ORF">Q0590_32985</name>
</gene>
<dbReference type="NCBIfam" id="NF033550">
    <property type="entry name" value="transpos_ISL3"/>
    <property type="match status" value="1"/>
</dbReference>
<protein>
    <submittedName>
        <fullName evidence="3">ISL3 family transposase</fullName>
    </submittedName>
</protein>
<keyword evidence="4" id="KW-1185">Reference proteome</keyword>
<dbReference type="Pfam" id="PF01610">
    <property type="entry name" value="DDE_Tnp_ISL3"/>
    <property type="match status" value="2"/>
</dbReference>
<reference evidence="3" key="1">
    <citation type="submission" date="2023-07" db="EMBL/GenBank/DDBJ databases">
        <title>The genome sequence of Rhodocytophaga aerolata KACC 12507.</title>
        <authorList>
            <person name="Zhang X."/>
        </authorList>
    </citation>
    <scope>NUCLEOTIDE SEQUENCE</scope>
    <source>
        <strain evidence="3">KACC 12507</strain>
    </source>
</reference>
<evidence type="ECO:0000259" key="1">
    <source>
        <dbReference type="Pfam" id="PF01610"/>
    </source>
</evidence>
<evidence type="ECO:0000259" key="2">
    <source>
        <dbReference type="Pfam" id="PF14690"/>
    </source>
</evidence>
<dbReference type="Pfam" id="PF14690">
    <property type="entry name" value="Zn_ribbon_ISL3"/>
    <property type="match status" value="1"/>
</dbReference>
<sequence>MSTSHHGICPLCRQPSSRIHSYYSRKVTDLPISGKSVHLLLHARKFFCAQACCPRKIFTERWGGDLMSYQRRLNRATAQIRSIALMMGGNPGTKLTHLLGLPVSASTVLRILKQTSLPSQHTPKAVGVDDFAFKKGRIYGTILVDLEKRKPLELLQDREGKTLEDWLKAHPGIELLTRDRSFVYANAITAACPQAVQVADRWHLLKNLSEQWERLLDSQRTLIGQTALEIGQTHLKPSVQLPDLSSVIAKLEQANVGDDLPSEKRYGKYQQVKQLQEEGHSMRAIARHLAMSRRTVGKYFNQERFVPKTKTKRSNLLKFDSYLLQRWKEGEANGNTLLREIRALGYTGSYPILRNWLANYPPRANEQGLPIADRRYAYSNRSLSFAFCQAEKEWDTEKKPLLEKLLQKSPLLQQARELSLEFKSLMEQKKGECLENWCQRAGQFPAFAGFVRGIGQDFQAVQQAFSSSWSNGQTEGQVNRLKTIKRQMYGRASFTLLRLRVLADSG</sequence>
<organism evidence="3 4">
    <name type="scientific">Rhodocytophaga aerolata</name>
    <dbReference type="NCBI Taxonomy" id="455078"/>
    <lineage>
        <taxon>Bacteria</taxon>
        <taxon>Pseudomonadati</taxon>
        <taxon>Bacteroidota</taxon>
        <taxon>Cytophagia</taxon>
        <taxon>Cytophagales</taxon>
        <taxon>Rhodocytophagaceae</taxon>
        <taxon>Rhodocytophaga</taxon>
    </lineage>
</organism>
<dbReference type="InterPro" id="IPR029261">
    <property type="entry name" value="Transposase_Znf"/>
</dbReference>
<comment type="caution">
    <text evidence="3">The sequence shown here is derived from an EMBL/GenBank/DDBJ whole genome shotgun (WGS) entry which is preliminary data.</text>
</comment>
<dbReference type="PANTHER" id="PTHR33498:SF1">
    <property type="entry name" value="TRANSPOSASE FOR INSERTION SEQUENCE ELEMENT IS1557"/>
    <property type="match status" value="1"/>
</dbReference>
<dbReference type="Gene3D" id="1.10.10.60">
    <property type="entry name" value="Homeodomain-like"/>
    <property type="match status" value="1"/>
</dbReference>
<evidence type="ECO:0000313" key="4">
    <source>
        <dbReference type="Proteomes" id="UP001168528"/>
    </source>
</evidence>
<accession>A0ABT8RHE3</accession>
<dbReference type="RefSeq" id="WP_302041938.1">
    <property type="nucleotide sequence ID" value="NZ_JAUKPO010000043.1"/>
</dbReference>
<evidence type="ECO:0000313" key="3">
    <source>
        <dbReference type="EMBL" id="MDO1451136.1"/>
    </source>
</evidence>
<dbReference type="Proteomes" id="UP001168528">
    <property type="component" value="Unassembled WGS sequence"/>
</dbReference>
<dbReference type="InterPro" id="IPR047951">
    <property type="entry name" value="Transpos_ISL3"/>
</dbReference>